<dbReference type="GO" id="GO:0030424">
    <property type="term" value="C:axon"/>
    <property type="evidence" value="ECO:0000318"/>
    <property type="project" value="GO_Central"/>
</dbReference>
<evidence type="ECO:0000313" key="14">
    <source>
        <dbReference type="RefSeq" id="XP_018099616.1"/>
    </source>
</evidence>
<feature type="binding site" evidence="11">
    <location>
        <position position="54"/>
    </location>
    <ligand>
        <name>S-adenosyl-L-methionine</name>
        <dbReference type="ChEBI" id="CHEBI:59789"/>
    </ligand>
</feature>
<evidence type="ECO:0000256" key="2">
    <source>
        <dbReference type="ARBA" id="ARBA00022603"/>
    </source>
</evidence>
<dbReference type="SUPFAM" id="SSF53335">
    <property type="entry name" value="S-adenosyl-L-methionine-dependent methyltransferases"/>
    <property type="match status" value="1"/>
</dbReference>
<keyword evidence="6 10" id="KW-0460">Magnesium</keyword>
<dbReference type="GO" id="GO:0042417">
    <property type="term" value="P:dopamine metabolic process"/>
    <property type="evidence" value="ECO:0000318"/>
    <property type="project" value="GO_Central"/>
</dbReference>
<dbReference type="Gene3D" id="3.40.50.150">
    <property type="entry name" value="Vaccinia Virus protein VP39"/>
    <property type="match status" value="1"/>
</dbReference>
<accession>A0A8J0U920</accession>
<comment type="catalytic activity">
    <reaction evidence="10">
        <text>a catechol + S-adenosyl-L-methionine = a guaiacol + S-adenosyl-L-homocysteine + H(+)</text>
        <dbReference type="Rhea" id="RHEA:17877"/>
        <dbReference type="ChEBI" id="CHEBI:15378"/>
        <dbReference type="ChEBI" id="CHEBI:33566"/>
        <dbReference type="ChEBI" id="CHEBI:57856"/>
        <dbReference type="ChEBI" id="CHEBI:59789"/>
        <dbReference type="ChEBI" id="CHEBI:134251"/>
        <dbReference type="EC" id="2.1.1.6"/>
    </reaction>
</comment>
<feature type="binding site" evidence="11">
    <location>
        <position position="153"/>
    </location>
    <ligand>
        <name>S-adenosyl-L-methionine</name>
        <dbReference type="ChEBI" id="CHEBI:59789"/>
    </ligand>
</feature>
<dbReference type="GO" id="GO:0030425">
    <property type="term" value="C:dendrite"/>
    <property type="evidence" value="ECO:0000318"/>
    <property type="project" value="GO_Central"/>
</dbReference>
<name>A0A8J0U920_XENLA</name>
<feature type="binding site" evidence="12">
    <location>
        <position position="182"/>
    </location>
    <ligand>
        <name>Mg(2+)</name>
        <dbReference type="ChEBI" id="CHEBI:18420"/>
    </ligand>
</feature>
<sequence>MQHIYRLDPPPTMDGLKEQRMLDFAMENAVRGDPQSVVDAIDHFCRNKEWAMNVGDEKGLILDKLVRETDPLLVLELGTYCGYSAVRIARLLKPGARILTMEMNPVHASIARQMIEFAGVNNTVEVLEGSTADFIPQLKQNYGVDTFDFVFLDHWKDKYLIDTKLLEECWLLRKGSVLLADNVVYPGIPDFLEHVRSCGRYDCTNYPSRVQYINKEDALEKAVFKGYL</sequence>
<evidence type="ECO:0000256" key="9">
    <source>
        <dbReference type="ARBA" id="ARBA00023453"/>
    </source>
</evidence>
<dbReference type="PROSITE" id="PS51682">
    <property type="entry name" value="SAM_OMT_I"/>
    <property type="match status" value="1"/>
</dbReference>
<evidence type="ECO:0000256" key="12">
    <source>
        <dbReference type="PIRSR" id="PIRSR037177-3"/>
    </source>
</evidence>
<dbReference type="AlphaFoldDB" id="A0A8J0U920"/>
<feature type="binding site" evidence="12">
    <location>
        <position position="181"/>
    </location>
    <ligand>
        <name>Mg(2+)</name>
        <dbReference type="ChEBI" id="CHEBI:18420"/>
    </ligand>
</feature>
<feature type="binding site" evidence="12">
    <location>
        <position position="153"/>
    </location>
    <ligand>
        <name>Mg(2+)</name>
        <dbReference type="ChEBI" id="CHEBI:18420"/>
    </ligand>
</feature>
<dbReference type="GO" id="GO:0032259">
    <property type="term" value="P:methylation"/>
    <property type="evidence" value="ECO:0007669"/>
    <property type="project" value="UniProtKB-UniRule"/>
</dbReference>
<dbReference type="Pfam" id="PF01596">
    <property type="entry name" value="Methyltransf_3"/>
    <property type="match status" value="1"/>
</dbReference>
<dbReference type="GO" id="GO:0032502">
    <property type="term" value="P:developmental process"/>
    <property type="evidence" value="ECO:0000318"/>
    <property type="project" value="GO_Central"/>
</dbReference>
<evidence type="ECO:0000313" key="13">
    <source>
        <dbReference type="Proteomes" id="UP000186698"/>
    </source>
</evidence>
<comment type="cofactor">
    <cofactor evidence="10 12">
        <name>Mg(2+)</name>
        <dbReference type="ChEBI" id="CHEBI:18420"/>
    </cofactor>
    <text evidence="10 12">Binds 1 Mg(2+) ion per subunit.</text>
</comment>
<evidence type="ECO:0000256" key="1">
    <source>
        <dbReference type="ARBA" id="ARBA00012880"/>
    </source>
</evidence>
<keyword evidence="5 10" id="KW-0479">Metal-binding</keyword>
<evidence type="ECO:0000313" key="15">
    <source>
        <dbReference type="Xenbase" id="XB-GENE-6486206"/>
    </source>
</evidence>
<evidence type="ECO:0000256" key="4">
    <source>
        <dbReference type="ARBA" id="ARBA00022691"/>
    </source>
</evidence>
<dbReference type="InterPro" id="IPR002935">
    <property type="entry name" value="SAM_O-MeTrfase"/>
</dbReference>
<comment type="similarity">
    <text evidence="9 10">Belongs to the class I-like SAM-binding methyltransferase superfamily. Cation-dependent O-methyltransferase family.</text>
</comment>
<dbReference type="PANTHER" id="PTHR43836">
    <property type="entry name" value="CATECHOL O-METHYLTRANSFERASE 1-RELATED"/>
    <property type="match status" value="1"/>
</dbReference>
<dbReference type="GO" id="GO:0016206">
    <property type="term" value="F:catechol O-methyltransferase activity"/>
    <property type="evidence" value="ECO:0000318"/>
    <property type="project" value="GO_Central"/>
</dbReference>
<dbReference type="PANTHER" id="PTHR43836:SF11">
    <property type="entry name" value="CATECHOL O-METHYLTRANSFERASE"/>
    <property type="match status" value="1"/>
</dbReference>
<keyword evidence="3 10" id="KW-0808">Transferase</keyword>
<keyword evidence="7 10" id="KW-0531">Neurotransmitter degradation</keyword>
<dbReference type="GeneID" id="108707135"/>
<keyword evidence="8 10" id="KW-0128">Catecholamine metabolism</keyword>
<dbReference type="FunFam" id="3.40.50.150:FF:000054">
    <property type="entry name" value="Catechol O-methyltransferase"/>
    <property type="match status" value="1"/>
</dbReference>
<evidence type="ECO:0000256" key="10">
    <source>
        <dbReference type="PIRNR" id="PIRNR037177"/>
    </source>
</evidence>
<dbReference type="EC" id="2.1.1.6" evidence="1 10"/>
<dbReference type="GO" id="GO:0042424">
    <property type="term" value="P:catecholamine catabolic process"/>
    <property type="evidence" value="ECO:0000318"/>
    <property type="project" value="GO_Central"/>
</dbReference>
<dbReference type="GO" id="GO:0016020">
    <property type="term" value="C:membrane"/>
    <property type="evidence" value="ECO:0000318"/>
    <property type="project" value="GO_Central"/>
</dbReference>
<dbReference type="OrthoDB" id="186626at2759"/>
<dbReference type="InterPro" id="IPR017128">
    <property type="entry name" value="Catechol_O-MeTrfase_euk"/>
</dbReference>
<feature type="binding site" evidence="11">
    <location>
        <position position="102"/>
    </location>
    <ligand>
        <name>S-adenosyl-L-methionine</name>
        <dbReference type="ChEBI" id="CHEBI:59789"/>
    </ligand>
</feature>
<dbReference type="PIRSF" id="PIRSF037177">
    <property type="entry name" value="Catechol_O-mtfrase_euk"/>
    <property type="match status" value="1"/>
</dbReference>
<evidence type="ECO:0000256" key="7">
    <source>
        <dbReference type="ARBA" id="ARBA00022867"/>
    </source>
</evidence>
<dbReference type="KEGG" id="xla:108707135"/>
<evidence type="ECO:0000256" key="8">
    <source>
        <dbReference type="ARBA" id="ARBA00022939"/>
    </source>
</evidence>
<reference evidence="14" key="1">
    <citation type="submission" date="2025-08" db="UniProtKB">
        <authorList>
            <consortium name="RefSeq"/>
        </authorList>
    </citation>
    <scope>IDENTIFICATION</scope>
    <source>
        <strain evidence="14">J_2021</strain>
        <tissue evidence="14">Erythrocytes</tissue>
    </source>
</reference>
<keyword evidence="13" id="KW-1185">Reference proteome</keyword>
<dbReference type="AGR" id="Xenbase:XB-GENE-6486206"/>
<keyword evidence="4 10" id="KW-0949">S-adenosyl-L-methionine</keyword>
<dbReference type="GO" id="GO:0000287">
    <property type="term" value="F:magnesium ion binding"/>
    <property type="evidence" value="ECO:0007669"/>
    <property type="project" value="UniProtKB-UniRule"/>
</dbReference>
<feature type="binding site" evidence="11">
    <location>
        <position position="84"/>
    </location>
    <ligand>
        <name>S-adenosyl-L-methionine</name>
        <dbReference type="ChEBI" id="CHEBI:59789"/>
    </ligand>
</feature>
<dbReference type="InterPro" id="IPR029063">
    <property type="entry name" value="SAM-dependent_MTases_sf"/>
</dbReference>
<dbReference type="CDD" id="cd02440">
    <property type="entry name" value="AdoMet_MTases"/>
    <property type="match status" value="1"/>
</dbReference>
<dbReference type="CTD" id="108707135"/>
<gene>
    <name evidence="14 15" type="primary">comt.2.S</name>
</gene>
<evidence type="ECO:0000256" key="3">
    <source>
        <dbReference type="ARBA" id="ARBA00022679"/>
    </source>
</evidence>
<evidence type="ECO:0000256" key="5">
    <source>
        <dbReference type="ARBA" id="ARBA00022723"/>
    </source>
</evidence>
<keyword evidence="2 10" id="KW-0489">Methyltransferase</keyword>
<comment type="function">
    <text evidence="10">Catalyzes the O-methylation, and thereby the inactivation, of catecholamine neurotransmitters and catechol hormones.</text>
</comment>
<organism evidence="13 14">
    <name type="scientific">Xenopus laevis</name>
    <name type="common">African clawed frog</name>
    <dbReference type="NCBI Taxonomy" id="8355"/>
    <lineage>
        <taxon>Eukaryota</taxon>
        <taxon>Metazoa</taxon>
        <taxon>Chordata</taxon>
        <taxon>Craniata</taxon>
        <taxon>Vertebrata</taxon>
        <taxon>Euteleostomi</taxon>
        <taxon>Amphibia</taxon>
        <taxon>Batrachia</taxon>
        <taxon>Anura</taxon>
        <taxon>Pipoidea</taxon>
        <taxon>Pipidae</taxon>
        <taxon>Xenopodinae</taxon>
        <taxon>Xenopus</taxon>
        <taxon>Xenopus</taxon>
    </lineage>
</organism>
<dbReference type="Proteomes" id="UP000186698">
    <property type="component" value="Chromosome 1S"/>
</dbReference>
<dbReference type="RefSeq" id="XP_018099616.1">
    <property type="nucleotide sequence ID" value="XM_018244127.2"/>
</dbReference>
<dbReference type="Xenbase" id="XB-GENE-6486206">
    <property type="gene designation" value="comt.2.S"/>
</dbReference>
<proteinExistence type="inferred from homology"/>
<evidence type="ECO:0000256" key="11">
    <source>
        <dbReference type="PIRSR" id="PIRSR037177-1"/>
    </source>
</evidence>
<protein>
    <recommendedName>
        <fullName evidence="1 10">Catechol O-methyltransferase</fullName>
        <ecNumber evidence="1 10">2.1.1.6</ecNumber>
    </recommendedName>
</protein>
<evidence type="ECO:0000256" key="6">
    <source>
        <dbReference type="ARBA" id="ARBA00022842"/>
    </source>
</evidence>